<dbReference type="EMBL" id="CAJVQB010082105">
    <property type="protein sequence ID" value="CAG8846086.1"/>
    <property type="molecule type" value="Genomic_DNA"/>
</dbReference>
<accession>A0ABN7X2S5</accession>
<evidence type="ECO:0000313" key="1">
    <source>
        <dbReference type="EMBL" id="CAG8846086.1"/>
    </source>
</evidence>
<proteinExistence type="predicted"/>
<gene>
    <name evidence="1" type="ORF">GMARGA_LOCUS37992</name>
</gene>
<sequence length="63" mass="7088">IDMVPITVAPKTTTKLDLSSNLEELTTYINENILTIFDQVSITDYNTATQMIKEILKTISNLL</sequence>
<feature type="non-terminal residue" evidence="1">
    <location>
        <position position="1"/>
    </location>
</feature>
<protein>
    <submittedName>
        <fullName evidence="1">36578_t:CDS:1</fullName>
    </submittedName>
</protein>
<reference evidence="1 2" key="1">
    <citation type="submission" date="2021-06" db="EMBL/GenBank/DDBJ databases">
        <authorList>
            <person name="Kallberg Y."/>
            <person name="Tangrot J."/>
            <person name="Rosling A."/>
        </authorList>
    </citation>
    <scope>NUCLEOTIDE SEQUENCE [LARGE SCALE GENOMIC DNA]</scope>
    <source>
        <strain evidence="1 2">120-4 pot B 10/14</strain>
    </source>
</reference>
<evidence type="ECO:0000313" key="2">
    <source>
        <dbReference type="Proteomes" id="UP000789901"/>
    </source>
</evidence>
<dbReference type="Proteomes" id="UP000789901">
    <property type="component" value="Unassembled WGS sequence"/>
</dbReference>
<keyword evidence="2" id="KW-1185">Reference proteome</keyword>
<comment type="caution">
    <text evidence="1">The sequence shown here is derived from an EMBL/GenBank/DDBJ whole genome shotgun (WGS) entry which is preliminary data.</text>
</comment>
<name>A0ABN7X2S5_GIGMA</name>
<organism evidence="1 2">
    <name type="scientific">Gigaspora margarita</name>
    <dbReference type="NCBI Taxonomy" id="4874"/>
    <lineage>
        <taxon>Eukaryota</taxon>
        <taxon>Fungi</taxon>
        <taxon>Fungi incertae sedis</taxon>
        <taxon>Mucoromycota</taxon>
        <taxon>Glomeromycotina</taxon>
        <taxon>Glomeromycetes</taxon>
        <taxon>Diversisporales</taxon>
        <taxon>Gigasporaceae</taxon>
        <taxon>Gigaspora</taxon>
    </lineage>
</organism>